<dbReference type="AlphaFoldDB" id="A0A1H4FYG2"/>
<accession>A0A1H4FYG2</accession>
<keyword evidence="3" id="KW-1185">Reference proteome</keyword>
<evidence type="ECO:0000313" key="2">
    <source>
        <dbReference type="EMBL" id="SEB02147.1"/>
    </source>
</evidence>
<name>A0A1H4FYG2_9RHOB</name>
<evidence type="ECO:0000313" key="3">
    <source>
        <dbReference type="Proteomes" id="UP000198703"/>
    </source>
</evidence>
<feature type="signal peptide" evidence="1">
    <location>
        <begin position="1"/>
        <end position="34"/>
    </location>
</feature>
<sequence length="340" mass="36691">MHFIIPGSALRCVAPISVTAFRTLLALVAFDATAAEMDEPPDQAIAWPLRDVASAAGFSASNAARTLRGAASELAAHPWVETIDLASGAIAWRLHPALRPRLWYDEPYLRATLDDFRACSDVLDVQLTLVHRLISGMRQPQATCTVATLLALRGLANDQAGWAALRPALRTSAQRLATATMSRISVTLQSDATLTPQVMKLRIAPANAAPPRGFMSASPLDEHWVVSSGEATVRRPKARRIVAAPAAPPAYAPKLEAPNSTRPLLKIAQTIRRRGVGFVDVRVMLTQLLQLLDERAAIARLDRIVSVTVNGSMLKILIENDIKTLSQNASSGAQQRRSAI</sequence>
<protein>
    <submittedName>
        <fullName evidence="2">Uncharacterized protein</fullName>
    </submittedName>
</protein>
<proteinExistence type="predicted"/>
<organism evidence="2 3">
    <name type="scientific">Rubrimonas cliftonensis</name>
    <dbReference type="NCBI Taxonomy" id="89524"/>
    <lineage>
        <taxon>Bacteria</taxon>
        <taxon>Pseudomonadati</taxon>
        <taxon>Pseudomonadota</taxon>
        <taxon>Alphaproteobacteria</taxon>
        <taxon>Rhodobacterales</taxon>
        <taxon>Paracoccaceae</taxon>
        <taxon>Rubrimonas</taxon>
    </lineage>
</organism>
<keyword evidence="1" id="KW-0732">Signal</keyword>
<gene>
    <name evidence="2" type="ORF">SAMN05444370_1319</name>
</gene>
<reference evidence="2 3" key="1">
    <citation type="submission" date="2016-10" db="EMBL/GenBank/DDBJ databases">
        <authorList>
            <person name="de Groot N.N."/>
        </authorList>
    </citation>
    <scope>NUCLEOTIDE SEQUENCE [LARGE SCALE GENOMIC DNA]</scope>
    <source>
        <strain evidence="2 3">DSM 15345</strain>
    </source>
</reference>
<dbReference type="EMBL" id="FNQM01000031">
    <property type="protein sequence ID" value="SEB02147.1"/>
    <property type="molecule type" value="Genomic_DNA"/>
</dbReference>
<dbReference type="Proteomes" id="UP000198703">
    <property type="component" value="Unassembled WGS sequence"/>
</dbReference>
<evidence type="ECO:0000256" key="1">
    <source>
        <dbReference type="SAM" id="SignalP"/>
    </source>
</evidence>
<feature type="chain" id="PRO_5011645012" evidence="1">
    <location>
        <begin position="35"/>
        <end position="340"/>
    </location>
</feature>
<dbReference type="RefSeq" id="WP_093256394.1">
    <property type="nucleotide sequence ID" value="NZ_FNQM01000031.1"/>
</dbReference>